<protein>
    <submittedName>
        <fullName evidence="3">Sporulation protein YunB</fullName>
    </submittedName>
</protein>
<dbReference type="NCBIfam" id="TIGR02832">
    <property type="entry name" value="spo_yunB"/>
    <property type="match status" value="1"/>
</dbReference>
<comment type="caution">
    <text evidence="3">The sequence shown here is derived from an EMBL/GenBank/DDBJ whole genome shotgun (WGS) entry which is preliminary data.</text>
</comment>
<feature type="compositionally biased region" description="Polar residues" evidence="1">
    <location>
        <begin position="229"/>
        <end position="253"/>
    </location>
</feature>
<proteinExistence type="predicted"/>
<dbReference type="RefSeq" id="WP_245252378.1">
    <property type="nucleotide sequence ID" value="NZ_CBCRVE010000009.1"/>
</dbReference>
<keyword evidence="2" id="KW-0472">Membrane</keyword>
<keyword evidence="2" id="KW-1133">Transmembrane helix</keyword>
<evidence type="ECO:0000313" key="3">
    <source>
        <dbReference type="EMBL" id="MBP1937969.1"/>
    </source>
</evidence>
<name>A0ABS4H5Z9_9BACL</name>
<evidence type="ECO:0000256" key="2">
    <source>
        <dbReference type="SAM" id="Phobius"/>
    </source>
</evidence>
<evidence type="ECO:0000313" key="4">
    <source>
        <dbReference type="Proteomes" id="UP001519273"/>
    </source>
</evidence>
<accession>A0ABS4H5Z9</accession>
<sequence length="277" mass="31034">MWQMRRRRRWHSQKSKPRNKRRTILLIIMLIMLICTLQLFSYIERNMVPPTMHLAKVRVQQIATEAINKAITTQVTEGQRFDKLIEWKTEESGKVSGFMLNYAEHMKITSDTIQVVQSTLQNIHMLKENIPLGMALGSPVLASFGPKIPVRIEPQGAVKVELSTRQQDAGINMILVEVYIHITTEVSVVIPFDIEAEKVETEIPISYLLVVGDVPMYYYDNKGNPIGENGNNAPNISVPMNTPPSEGQSQNKSGEGAASEEQPTASDVHPVEGGEAK</sequence>
<keyword evidence="2" id="KW-0812">Transmembrane</keyword>
<evidence type="ECO:0000256" key="1">
    <source>
        <dbReference type="SAM" id="MobiDB-lite"/>
    </source>
</evidence>
<reference evidence="3 4" key="1">
    <citation type="submission" date="2021-03" db="EMBL/GenBank/DDBJ databases">
        <title>Genomic Encyclopedia of Type Strains, Phase IV (KMG-IV): sequencing the most valuable type-strain genomes for metagenomic binning, comparative biology and taxonomic classification.</title>
        <authorList>
            <person name="Goeker M."/>
        </authorList>
    </citation>
    <scope>NUCLEOTIDE SEQUENCE [LARGE SCALE GENOMIC DNA]</scope>
    <source>
        <strain evidence="3 4">DSM 23491</strain>
    </source>
</reference>
<dbReference type="InterPro" id="IPR014197">
    <property type="entry name" value="Sporulation_prot_YunB"/>
</dbReference>
<dbReference type="EMBL" id="JAGGKP010000008">
    <property type="protein sequence ID" value="MBP1937969.1"/>
    <property type="molecule type" value="Genomic_DNA"/>
</dbReference>
<dbReference type="Pfam" id="PF09560">
    <property type="entry name" value="Spore_YunB"/>
    <property type="match status" value="1"/>
</dbReference>
<feature type="region of interest" description="Disordered" evidence="1">
    <location>
        <begin position="228"/>
        <end position="277"/>
    </location>
</feature>
<feature type="transmembrane region" description="Helical" evidence="2">
    <location>
        <begin position="24"/>
        <end position="43"/>
    </location>
</feature>
<dbReference type="Proteomes" id="UP001519273">
    <property type="component" value="Unassembled WGS sequence"/>
</dbReference>
<keyword evidence="4" id="KW-1185">Reference proteome</keyword>
<gene>
    <name evidence="3" type="ORF">J2Z20_002886</name>
</gene>
<organism evidence="3 4">
    <name type="scientific">Paenibacillus sediminis</name>
    <dbReference type="NCBI Taxonomy" id="664909"/>
    <lineage>
        <taxon>Bacteria</taxon>
        <taxon>Bacillati</taxon>
        <taxon>Bacillota</taxon>
        <taxon>Bacilli</taxon>
        <taxon>Bacillales</taxon>
        <taxon>Paenibacillaceae</taxon>
        <taxon>Paenibacillus</taxon>
    </lineage>
</organism>